<dbReference type="Proteomes" id="UP000319498">
    <property type="component" value="Unassembled WGS sequence"/>
</dbReference>
<evidence type="ECO:0000256" key="4">
    <source>
        <dbReference type="PROSITE-ProRule" id="PRU01248"/>
    </source>
</evidence>
<dbReference type="InterPro" id="IPR013762">
    <property type="entry name" value="Integrase-like_cat_sf"/>
</dbReference>
<evidence type="ECO:0000259" key="5">
    <source>
        <dbReference type="PROSITE" id="PS51898"/>
    </source>
</evidence>
<evidence type="ECO:0000313" key="8">
    <source>
        <dbReference type="Proteomes" id="UP000319498"/>
    </source>
</evidence>
<dbReference type="PANTHER" id="PTHR30349">
    <property type="entry name" value="PHAGE INTEGRASE-RELATED"/>
    <property type="match status" value="1"/>
</dbReference>
<keyword evidence="3" id="KW-0233">DNA recombination</keyword>
<dbReference type="SUPFAM" id="SSF56349">
    <property type="entry name" value="DNA breaking-rejoining enzymes"/>
    <property type="match status" value="1"/>
</dbReference>
<evidence type="ECO:0000259" key="6">
    <source>
        <dbReference type="PROSITE" id="PS51900"/>
    </source>
</evidence>
<evidence type="ECO:0000256" key="1">
    <source>
        <dbReference type="ARBA" id="ARBA00008857"/>
    </source>
</evidence>
<reference evidence="7 8" key="1">
    <citation type="submission" date="2019-06" db="EMBL/GenBank/DDBJ databases">
        <title>Whole genome shotgun sequence of Brevibacillus formosus NBRC 15716.</title>
        <authorList>
            <person name="Hosoyama A."/>
            <person name="Uohara A."/>
            <person name="Ohji S."/>
            <person name="Ichikawa N."/>
        </authorList>
    </citation>
    <scope>NUCLEOTIDE SEQUENCE [LARGE SCALE GENOMIC DNA]</scope>
    <source>
        <strain evidence="7 8">NBRC 15716</strain>
    </source>
</reference>
<feature type="domain" description="Core-binding (CB)" evidence="6">
    <location>
        <begin position="36"/>
        <end position="139"/>
    </location>
</feature>
<feature type="domain" description="Tyr recombinase" evidence="5">
    <location>
        <begin position="160"/>
        <end position="342"/>
    </location>
</feature>
<name>A0ABQ0T5A2_9BACL</name>
<dbReference type="Gene3D" id="1.10.443.10">
    <property type="entry name" value="Intergrase catalytic core"/>
    <property type="match status" value="1"/>
</dbReference>
<keyword evidence="2 4" id="KW-0238">DNA-binding</keyword>
<dbReference type="PROSITE" id="PS51900">
    <property type="entry name" value="CB"/>
    <property type="match status" value="1"/>
</dbReference>
<dbReference type="EMBL" id="BJOL01000014">
    <property type="protein sequence ID" value="GED58442.1"/>
    <property type="molecule type" value="Genomic_DNA"/>
</dbReference>
<dbReference type="InterPro" id="IPR010998">
    <property type="entry name" value="Integrase_recombinase_N"/>
</dbReference>
<accession>A0ABQ0T5A2</accession>
<keyword evidence="8" id="KW-1185">Reference proteome</keyword>
<protein>
    <submittedName>
        <fullName evidence="7">Tyrosine recombinase XerD</fullName>
    </submittedName>
</protein>
<comment type="caution">
    <text evidence="7">The sequence shown here is derived from an EMBL/GenBank/DDBJ whole genome shotgun (WGS) entry which is preliminary data.</text>
</comment>
<dbReference type="Pfam" id="PF00589">
    <property type="entry name" value="Phage_integrase"/>
    <property type="match status" value="1"/>
</dbReference>
<dbReference type="GeneID" id="87587810"/>
<evidence type="ECO:0000256" key="3">
    <source>
        <dbReference type="ARBA" id="ARBA00023172"/>
    </source>
</evidence>
<gene>
    <name evidence="7" type="primary">xerD_3</name>
    <name evidence="7" type="ORF">BFO01nite_25740</name>
</gene>
<organism evidence="7 8">
    <name type="scientific">Brevibacillus formosus</name>
    <dbReference type="NCBI Taxonomy" id="54913"/>
    <lineage>
        <taxon>Bacteria</taxon>
        <taxon>Bacillati</taxon>
        <taxon>Bacillota</taxon>
        <taxon>Bacilli</taxon>
        <taxon>Bacillales</taxon>
        <taxon>Paenibacillaceae</taxon>
        <taxon>Brevibacillus</taxon>
    </lineage>
</organism>
<dbReference type="Pfam" id="PF13102">
    <property type="entry name" value="Phage_int_SAM_5"/>
    <property type="match status" value="1"/>
</dbReference>
<dbReference type="InterPro" id="IPR050090">
    <property type="entry name" value="Tyrosine_recombinase_XerCD"/>
</dbReference>
<dbReference type="PANTHER" id="PTHR30349:SF41">
    <property type="entry name" value="INTEGRASE_RECOMBINASE PROTEIN MJ0367-RELATED"/>
    <property type="match status" value="1"/>
</dbReference>
<evidence type="ECO:0000256" key="2">
    <source>
        <dbReference type="ARBA" id="ARBA00023125"/>
    </source>
</evidence>
<dbReference type="RefSeq" id="WP_236697956.1">
    <property type="nucleotide sequence ID" value="NZ_BJOL01000014.1"/>
</dbReference>
<evidence type="ECO:0000313" key="7">
    <source>
        <dbReference type="EMBL" id="GED58442.1"/>
    </source>
</evidence>
<dbReference type="Gene3D" id="1.10.150.130">
    <property type="match status" value="1"/>
</dbReference>
<dbReference type="InterPro" id="IPR002104">
    <property type="entry name" value="Integrase_catalytic"/>
</dbReference>
<dbReference type="InterPro" id="IPR011010">
    <property type="entry name" value="DNA_brk_join_enz"/>
</dbReference>
<proteinExistence type="inferred from homology"/>
<comment type="similarity">
    <text evidence="1">Belongs to the 'phage' integrase family.</text>
</comment>
<dbReference type="InterPro" id="IPR025269">
    <property type="entry name" value="SAM-like_dom"/>
</dbReference>
<dbReference type="PROSITE" id="PS51898">
    <property type="entry name" value="TYR_RECOMBINASE"/>
    <property type="match status" value="1"/>
</dbReference>
<dbReference type="InterPro" id="IPR044068">
    <property type="entry name" value="CB"/>
</dbReference>
<sequence>MINHEEDQNRYTLDDVFELLKRVENDYVRREQDRIELLDDLFDIFYRAKIAEGIAERTLETYRENYRFFCGYLKSNDFELKLKSVTPSVIRNYITWMLKSKRKWNGHSHKPEKYQTEGLSPVTVNMRLKGLRTMFRFLHAEKLINSNPFANIKNVKETEGDINILSVNQLKKLIRAPDRTTYSGYRDFSMLILQIDTFCRVGEIVSLKKKDIDFERGIIRLRSTMTKSRRSRVLPISEYTMRLLRKLIDYTSKKSNSEYVFLTVYGEKMSANHFRSRLKKYAEAAGLDMRIYPYLLRHTGATMFLEANHNTRLLQLLLGHVDPRQVLRYTHLSSAYIKSEHEKHSPLNQVVK</sequence>